<reference evidence="2 3" key="1">
    <citation type="journal article" date="2016" name="Mol. Biol. Evol.">
        <title>Comparative Genomics of Early-Diverging Mushroom-Forming Fungi Provides Insights into the Origins of Lignocellulose Decay Capabilities.</title>
        <authorList>
            <person name="Nagy L.G."/>
            <person name="Riley R."/>
            <person name="Tritt A."/>
            <person name="Adam C."/>
            <person name="Daum C."/>
            <person name="Floudas D."/>
            <person name="Sun H."/>
            <person name="Yadav J.S."/>
            <person name="Pangilinan J."/>
            <person name="Larsson K.H."/>
            <person name="Matsuura K."/>
            <person name="Barry K."/>
            <person name="Labutti K."/>
            <person name="Kuo R."/>
            <person name="Ohm R.A."/>
            <person name="Bhattacharya S.S."/>
            <person name="Shirouzu T."/>
            <person name="Yoshinaga Y."/>
            <person name="Martin F.M."/>
            <person name="Grigoriev I.V."/>
            <person name="Hibbett D.S."/>
        </authorList>
    </citation>
    <scope>NUCLEOTIDE SEQUENCE [LARGE SCALE GENOMIC DNA]</scope>
    <source>
        <strain evidence="2 3">93-53</strain>
    </source>
</reference>
<dbReference type="Pfam" id="PF06985">
    <property type="entry name" value="HET"/>
    <property type="match status" value="1"/>
</dbReference>
<proteinExistence type="predicted"/>
<dbReference type="GeneID" id="63820363"/>
<gene>
    <name evidence="2" type="ORF">LAESUDRAFT_625737</name>
</gene>
<accession>A0A165CYM1</accession>
<dbReference type="InterPro" id="IPR010730">
    <property type="entry name" value="HET"/>
</dbReference>
<dbReference type="STRING" id="1314785.A0A165CYM1"/>
<evidence type="ECO:0000313" key="2">
    <source>
        <dbReference type="EMBL" id="KZT03759.1"/>
    </source>
</evidence>
<dbReference type="PANTHER" id="PTHR33112:SF16">
    <property type="entry name" value="HETEROKARYON INCOMPATIBILITY DOMAIN-CONTAINING PROTEIN"/>
    <property type="match status" value="1"/>
</dbReference>
<dbReference type="AlphaFoldDB" id="A0A165CYM1"/>
<name>A0A165CYM1_9APHY</name>
<protein>
    <recommendedName>
        <fullName evidence="1">Heterokaryon incompatibility domain-containing protein</fullName>
    </recommendedName>
</protein>
<keyword evidence="3" id="KW-1185">Reference proteome</keyword>
<evidence type="ECO:0000259" key="1">
    <source>
        <dbReference type="Pfam" id="PF06985"/>
    </source>
</evidence>
<dbReference type="PANTHER" id="PTHR33112">
    <property type="entry name" value="DOMAIN PROTEIN, PUTATIVE-RELATED"/>
    <property type="match status" value="1"/>
</dbReference>
<feature type="non-terminal residue" evidence="2">
    <location>
        <position position="182"/>
    </location>
</feature>
<dbReference type="OrthoDB" id="2796195at2759"/>
<evidence type="ECO:0000313" key="3">
    <source>
        <dbReference type="Proteomes" id="UP000076871"/>
    </source>
</evidence>
<sequence length="182" mass="21142">VICDFALQSLGGKVLDTSALYTPQHFRLLHCSRFTNDKRVCIHEFTDLSTIAYSVISYTWRGRPMDPDEAARDQDRIFHVHGAEDGDPISLDVLHHICLAAIREGLSYIWLDRLCIMQESRDDKTWQIARMHSIYRDCHVCLILPGGLRRMIGLEEETDYIHRGWTLQECLAPPRSLVLYKW</sequence>
<dbReference type="EMBL" id="KV427641">
    <property type="protein sequence ID" value="KZT03759.1"/>
    <property type="molecule type" value="Genomic_DNA"/>
</dbReference>
<dbReference type="InParanoid" id="A0A165CYM1"/>
<organism evidence="2 3">
    <name type="scientific">Laetiporus sulphureus 93-53</name>
    <dbReference type="NCBI Taxonomy" id="1314785"/>
    <lineage>
        <taxon>Eukaryota</taxon>
        <taxon>Fungi</taxon>
        <taxon>Dikarya</taxon>
        <taxon>Basidiomycota</taxon>
        <taxon>Agaricomycotina</taxon>
        <taxon>Agaricomycetes</taxon>
        <taxon>Polyporales</taxon>
        <taxon>Laetiporus</taxon>
    </lineage>
</organism>
<feature type="domain" description="Heterokaryon incompatibility" evidence="1">
    <location>
        <begin position="53"/>
        <end position="144"/>
    </location>
</feature>
<feature type="non-terminal residue" evidence="2">
    <location>
        <position position="1"/>
    </location>
</feature>
<dbReference type="RefSeq" id="XP_040761499.1">
    <property type="nucleotide sequence ID" value="XM_040903332.1"/>
</dbReference>
<dbReference type="Proteomes" id="UP000076871">
    <property type="component" value="Unassembled WGS sequence"/>
</dbReference>